<dbReference type="RefSeq" id="XP_013255046.1">
    <property type="nucleotide sequence ID" value="XM_013399592.1"/>
</dbReference>
<protein>
    <recommendedName>
        <fullName evidence="6">Xylanolytic transcriptional activator regulatory domain-containing protein</fullName>
    </recommendedName>
</protein>
<evidence type="ECO:0000256" key="5">
    <source>
        <dbReference type="ARBA" id="ARBA00023242"/>
    </source>
</evidence>
<sequence>MAYDRLTGQPAPKQSTSFDGTMYDLGWDGLKDDSISEEPLLPSMDHALYLINAVKFYSGQMFHLFDERTFMLKFTEFSEETGNVPKSAGLWYVHYLILLAFGKVFVSRQNDDRRPRGAEYFVHAMKIMPEVTFLLTQPVQAVEVLCCKALYLQCLDFRSAAYTVIGEALRIALAEGMHTNMQDDGLDQEYVQRCRNVWWTVYILDRQMSTLMGVPVGLKDDDISASFPTSSTSSQKSLALELNVKLSGILSQIMNTVYGTEGRLNKKFIHSTKNALKATAEVTSQLKSSFDLPATGAVAGISRLSAHLHLLHHQCVVLAIRPLLFSLLKKRLDRADDVQNLISPSGSTRALLHMGIESAQHIVAVLERLKAQSLLESFMPFDLEAAFTGGMTLLLAPFVGAELLVTPQPWLDMVYGVLDELTRQGHLQAVARKNEMQQLQQIFRQSPNFTDQTMNSLDHDDRGVNAEQQVNTLFGSTNEDASIAGPNFGYNFFDDTMWPTTFTADQLMTVVEGLDLDGIEDITTGSAT</sequence>
<evidence type="ECO:0000256" key="3">
    <source>
        <dbReference type="ARBA" id="ARBA00023125"/>
    </source>
</evidence>
<evidence type="ECO:0000313" key="8">
    <source>
        <dbReference type="Proteomes" id="UP000027920"/>
    </source>
</evidence>
<dbReference type="AlphaFoldDB" id="A0A072NXW9"/>
<comment type="caution">
    <text evidence="7">The sequence shown here is derived from an EMBL/GenBank/DDBJ whole genome shotgun (WGS) entry which is preliminary data.</text>
</comment>
<dbReference type="GO" id="GO:0005634">
    <property type="term" value="C:nucleus"/>
    <property type="evidence" value="ECO:0007669"/>
    <property type="project" value="UniProtKB-SubCell"/>
</dbReference>
<organism evidence="7 8">
    <name type="scientific">Exophiala aquamarina CBS 119918</name>
    <dbReference type="NCBI Taxonomy" id="1182545"/>
    <lineage>
        <taxon>Eukaryota</taxon>
        <taxon>Fungi</taxon>
        <taxon>Dikarya</taxon>
        <taxon>Ascomycota</taxon>
        <taxon>Pezizomycotina</taxon>
        <taxon>Eurotiomycetes</taxon>
        <taxon>Chaetothyriomycetidae</taxon>
        <taxon>Chaetothyriales</taxon>
        <taxon>Herpotrichiellaceae</taxon>
        <taxon>Exophiala</taxon>
    </lineage>
</organism>
<dbReference type="CDD" id="cd12148">
    <property type="entry name" value="fungal_TF_MHR"/>
    <property type="match status" value="1"/>
</dbReference>
<evidence type="ECO:0000256" key="1">
    <source>
        <dbReference type="ARBA" id="ARBA00004123"/>
    </source>
</evidence>
<dbReference type="VEuPathDB" id="FungiDB:A1O9_11697"/>
<dbReference type="PANTHER" id="PTHR47540:SF6">
    <property type="entry name" value="ZN(II)2CYS6 TRANSCRIPTION FACTOR (EUROFUNG)"/>
    <property type="match status" value="1"/>
</dbReference>
<dbReference type="OrthoDB" id="3548654at2759"/>
<dbReference type="InterPro" id="IPR051711">
    <property type="entry name" value="Stress_Response_Reg"/>
</dbReference>
<keyword evidence="8" id="KW-1185">Reference proteome</keyword>
<keyword evidence="3" id="KW-0238">DNA-binding</keyword>
<evidence type="ECO:0000313" key="7">
    <source>
        <dbReference type="EMBL" id="KEF52456.1"/>
    </source>
</evidence>
<proteinExistence type="predicted"/>
<dbReference type="Pfam" id="PF04082">
    <property type="entry name" value="Fungal_trans"/>
    <property type="match status" value="1"/>
</dbReference>
<accession>A0A072NXW9</accession>
<feature type="domain" description="Xylanolytic transcriptional activator regulatory" evidence="6">
    <location>
        <begin position="161"/>
        <end position="234"/>
    </location>
</feature>
<name>A0A072NXW9_9EURO</name>
<dbReference type="HOGENOM" id="CLU_006926_3_2_1"/>
<keyword evidence="4" id="KW-0804">Transcription</keyword>
<evidence type="ECO:0000256" key="4">
    <source>
        <dbReference type="ARBA" id="ARBA00023163"/>
    </source>
</evidence>
<dbReference type="Proteomes" id="UP000027920">
    <property type="component" value="Unassembled WGS sequence"/>
</dbReference>
<dbReference type="GO" id="GO:0045944">
    <property type="term" value="P:positive regulation of transcription by RNA polymerase II"/>
    <property type="evidence" value="ECO:0007669"/>
    <property type="project" value="TreeGrafter"/>
</dbReference>
<dbReference type="PANTHER" id="PTHR47540">
    <property type="entry name" value="THIAMINE REPRESSIBLE GENES REGULATORY PROTEIN THI5"/>
    <property type="match status" value="1"/>
</dbReference>
<dbReference type="EMBL" id="AMGV01000018">
    <property type="protein sequence ID" value="KEF52456.1"/>
    <property type="molecule type" value="Genomic_DNA"/>
</dbReference>
<gene>
    <name evidence="7" type="ORF">A1O9_11697</name>
</gene>
<dbReference type="GO" id="GO:0008270">
    <property type="term" value="F:zinc ion binding"/>
    <property type="evidence" value="ECO:0007669"/>
    <property type="project" value="InterPro"/>
</dbReference>
<dbReference type="GeneID" id="25286594"/>
<comment type="subcellular location">
    <subcellularLocation>
        <location evidence="1">Nucleus</location>
    </subcellularLocation>
</comment>
<dbReference type="STRING" id="1182545.A0A072NXW9"/>
<evidence type="ECO:0000256" key="2">
    <source>
        <dbReference type="ARBA" id="ARBA00023015"/>
    </source>
</evidence>
<evidence type="ECO:0000259" key="6">
    <source>
        <dbReference type="SMART" id="SM00906"/>
    </source>
</evidence>
<dbReference type="InterPro" id="IPR007219">
    <property type="entry name" value="XnlR_reg_dom"/>
</dbReference>
<dbReference type="GO" id="GO:0006351">
    <property type="term" value="P:DNA-templated transcription"/>
    <property type="evidence" value="ECO:0007669"/>
    <property type="project" value="InterPro"/>
</dbReference>
<reference evidence="7 8" key="1">
    <citation type="submission" date="2013-03" db="EMBL/GenBank/DDBJ databases">
        <title>The Genome Sequence of Exophiala aquamarina CBS 119918.</title>
        <authorList>
            <consortium name="The Broad Institute Genomics Platform"/>
            <person name="Cuomo C."/>
            <person name="de Hoog S."/>
            <person name="Gorbushina A."/>
            <person name="Walker B."/>
            <person name="Young S.K."/>
            <person name="Zeng Q."/>
            <person name="Gargeya S."/>
            <person name="Fitzgerald M."/>
            <person name="Haas B."/>
            <person name="Abouelleil A."/>
            <person name="Allen A.W."/>
            <person name="Alvarado L."/>
            <person name="Arachchi H.M."/>
            <person name="Berlin A.M."/>
            <person name="Chapman S.B."/>
            <person name="Gainer-Dewar J."/>
            <person name="Goldberg J."/>
            <person name="Griggs A."/>
            <person name="Gujja S."/>
            <person name="Hansen M."/>
            <person name="Howarth C."/>
            <person name="Imamovic A."/>
            <person name="Ireland A."/>
            <person name="Larimer J."/>
            <person name="McCowan C."/>
            <person name="Murphy C."/>
            <person name="Pearson M."/>
            <person name="Poon T.W."/>
            <person name="Priest M."/>
            <person name="Roberts A."/>
            <person name="Saif S."/>
            <person name="Shea T."/>
            <person name="Sisk P."/>
            <person name="Sykes S."/>
            <person name="Wortman J."/>
            <person name="Nusbaum C."/>
            <person name="Birren B."/>
        </authorList>
    </citation>
    <scope>NUCLEOTIDE SEQUENCE [LARGE SCALE GENOMIC DNA]</scope>
    <source>
        <strain evidence="7 8">CBS 119918</strain>
    </source>
</reference>
<dbReference type="GO" id="GO:0043565">
    <property type="term" value="F:sequence-specific DNA binding"/>
    <property type="evidence" value="ECO:0007669"/>
    <property type="project" value="TreeGrafter"/>
</dbReference>
<keyword evidence="5" id="KW-0539">Nucleus</keyword>
<keyword evidence="2" id="KW-0805">Transcription regulation</keyword>
<dbReference type="SMART" id="SM00906">
    <property type="entry name" value="Fungal_trans"/>
    <property type="match status" value="1"/>
</dbReference>